<proteinExistence type="predicted"/>
<sequence length="75" mass="8170">MKNLNHLEILAVSGGRFNFSGGGGRGNWGTHMNINAGYTFNPTKNISVTPSVDFQKDRFRGNKITGGGINVNIRF</sequence>
<dbReference type="InterPro" id="IPR036709">
    <property type="entry name" value="Autotransporte_beta_dom_sf"/>
</dbReference>
<organism evidence="1 2">
    <name type="scientific">Mannheimia granulomatis</name>
    <dbReference type="NCBI Taxonomy" id="85402"/>
    <lineage>
        <taxon>Bacteria</taxon>
        <taxon>Pseudomonadati</taxon>
        <taxon>Pseudomonadota</taxon>
        <taxon>Gammaproteobacteria</taxon>
        <taxon>Pasteurellales</taxon>
        <taxon>Pasteurellaceae</taxon>
        <taxon>Mannheimia</taxon>
    </lineage>
</organism>
<evidence type="ECO:0000313" key="1">
    <source>
        <dbReference type="EMBL" id="QIM66946.1"/>
    </source>
</evidence>
<protein>
    <submittedName>
        <fullName evidence="1">Uncharacterized protein</fullName>
    </submittedName>
</protein>
<dbReference type="RefSeq" id="WP_165889135.1">
    <property type="nucleotide sequence ID" value="NZ_CP015030.1"/>
</dbReference>
<dbReference type="SUPFAM" id="SSF103515">
    <property type="entry name" value="Autotransporter"/>
    <property type="match status" value="1"/>
</dbReference>
<dbReference type="KEGG" id="mgra:A4G16_05950"/>
<gene>
    <name evidence="1" type="ORF">A4G16_05950</name>
</gene>
<reference evidence="1 2" key="1">
    <citation type="submission" date="2016-03" db="EMBL/GenBank/DDBJ databases">
        <authorList>
            <person name="Bojesen A.M."/>
            <person name="Planet P."/>
            <person name="Hansen M.J."/>
        </authorList>
    </citation>
    <scope>NUCLEOTIDE SEQUENCE [LARGE SCALE GENOMIC DNA]</scope>
    <source>
        <strain evidence="1 2">B 234/94</strain>
    </source>
</reference>
<name>A0A6G8JIP8_9PAST</name>
<evidence type="ECO:0000313" key="2">
    <source>
        <dbReference type="Proteomes" id="UP000501366"/>
    </source>
</evidence>
<accession>A0A6G8JIP8</accession>
<dbReference type="AlphaFoldDB" id="A0A6G8JIP8"/>
<dbReference type="EMBL" id="CP015030">
    <property type="protein sequence ID" value="QIM66946.1"/>
    <property type="molecule type" value="Genomic_DNA"/>
</dbReference>
<dbReference type="Proteomes" id="UP000501366">
    <property type="component" value="Chromosome"/>
</dbReference>